<dbReference type="CDD" id="cd02440">
    <property type="entry name" value="AdoMet_MTases"/>
    <property type="match status" value="1"/>
</dbReference>
<dbReference type="InterPro" id="IPR029063">
    <property type="entry name" value="SAM-dependent_MTases_sf"/>
</dbReference>
<dbReference type="PANTHER" id="PTHR43591">
    <property type="entry name" value="METHYLTRANSFERASE"/>
    <property type="match status" value="1"/>
</dbReference>
<dbReference type="Gene3D" id="3.40.50.150">
    <property type="entry name" value="Vaccinia Virus protein VP39"/>
    <property type="match status" value="1"/>
</dbReference>
<dbReference type="PANTHER" id="PTHR43591:SF10">
    <property type="entry name" value="ABC TRANSMEMBRANE TYPE-1 DOMAIN-CONTAINING PROTEIN-RELATED"/>
    <property type="match status" value="1"/>
</dbReference>
<comment type="caution">
    <text evidence="3">The sequence shown here is derived from an EMBL/GenBank/DDBJ whole genome shotgun (WGS) entry which is preliminary data.</text>
</comment>
<keyword evidence="4" id="KW-1185">Reference proteome</keyword>
<evidence type="ECO:0000256" key="2">
    <source>
        <dbReference type="SAM" id="MobiDB-lite"/>
    </source>
</evidence>
<feature type="region of interest" description="Disordered" evidence="2">
    <location>
        <begin position="1"/>
        <end position="40"/>
    </location>
</feature>
<dbReference type="EMBL" id="JAZAVK010000041">
    <property type="protein sequence ID" value="KAK7428442.1"/>
    <property type="molecule type" value="Genomic_DNA"/>
</dbReference>
<feature type="compositionally biased region" description="Polar residues" evidence="2">
    <location>
        <begin position="20"/>
        <end position="40"/>
    </location>
</feature>
<comment type="similarity">
    <text evidence="1">Belongs to the methyltransferase superfamily. LaeA methyltransferase family.</text>
</comment>
<accession>A0ABR1I4H2</accession>
<evidence type="ECO:0000313" key="3">
    <source>
        <dbReference type="EMBL" id="KAK7428442.1"/>
    </source>
</evidence>
<reference evidence="3 4" key="1">
    <citation type="journal article" date="2025" name="Microbiol. Resour. Announc.">
        <title>Draft genome sequences for Neonectria magnoliae and Neonectria punicea, canker pathogens of Liriodendron tulipifera and Acer saccharum in West Virginia.</title>
        <authorList>
            <person name="Petronek H.M."/>
            <person name="Kasson M.T."/>
            <person name="Metheny A.M."/>
            <person name="Stauder C.M."/>
            <person name="Lovett B."/>
            <person name="Lynch S.C."/>
            <person name="Garnas J.R."/>
            <person name="Kasson L.R."/>
            <person name="Stajich J.E."/>
        </authorList>
    </citation>
    <scope>NUCLEOTIDE SEQUENCE [LARGE SCALE GENOMIC DNA]</scope>
    <source>
        <strain evidence="3 4">NRRL 64651</strain>
    </source>
</reference>
<name>A0ABR1I4H2_9HYPO</name>
<dbReference type="SUPFAM" id="SSF53335">
    <property type="entry name" value="S-adenosyl-L-methionine-dependent methyltransferases"/>
    <property type="match status" value="1"/>
</dbReference>
<protein>
    <recommendedName>
        <fullName evidence="5">Methyltransferase</fullName>
    </recommendedName>
</protein>
<dbReference type="Pfam" id="PF13489">
    <property type="entry name" value="Methyltransf_23"/>
    <property type="match status" value="1"/>
</dbReference>
<proteinExistence type="inferred from homology"/>
<gene>
    <name evidence="3" type="ORF">QQZ08_005061</name>
</gene>
<sequence>MSELPSQSGPAGDVRAKSRSPVQTETEQLSPHTDTNILPPQHWTQLTEVDDHDDAESAVFDTVSSTASLTSSILKYRTIHGRKYHSERANAEYWGPIDEAFQEGMDINHHVLTLLAGDKLHLAPLSDVQKAVDIGTGTGIWAIDFADEFPNASVIGTDLAPIQPSWVPPNLEFQIDDCTQDWTFQDESLDYVHMRWLVGSIKDWTALFKQAYECLKPGGYLESYEPSSYLQSDDNPVSETSAVSQWGKIFVEGGRKLGRPFTVFEDGIQKKAMQEAGFVDIEERNLKNPFGGWPKDATLREVGSYTQLALEQDAEGTVLYMATLLGWTKEEVTVYLSHFRHETRSKTAHLFFWQKVVWGRKPASS</sequence>
<evidence type="ECO:0008006" key="5">
    <source>
        <dbReference type="Google" id="ProtNLM"/>
    </source>
</evidence>
<organism evidence="3 4">
    <name type="scientific">Neonectria magnoliae</name>
    <dbReference type="NCBI Taxonomy" id="2732573"/>
    <lineage>
        <taxon>Eukaryota</taxon>
        <taxon>Fungi</taxon>
        <taxon>Dikarya</taxon>
        <taxon>Ascomycota</taxon>
        <taxon>Pezizomycotina</taxon>
        <taxon>Sordariomycetes</taxon>
        <taxon>Hypocreomycetidae</taxon>
        <taxon>Hypocreales</taxon>
        <taxon>Nectriaceae</taxon>
        <taxon>Neonectria</taxon>
    </lineage>
</organism>
<evidence type="ECO:0000313" key="4">
    <source>
        <dbReference type="Proteomes" id="UP001498421"/>
    </source>
</evidence>
<dbReference type="Proteomes" id="UP001498421">
    <property type="component" value="Unassembled WGS sequence"/>
</dbReference>
<evidence type="ECO:0000256" key="1">
    <source>
        <dbReference type="ARBA" id="ARBA00038158"/>
    </source>
</evidence>